<sequence length="168" mass="17474">MMVGGAHRVRAACPDRAPENDARPAPSTSSSTAAPAYRVPARTAPTAGPRPGPSHPGPSAPPPSPAPLPQRLCDAVLRRGISWPQTQRGLSVERPCPKGTRGTASYLCVLVTGAWNQKGPDLSNCTSHWVSQVAQKIRSGENAASLANELAKTPRGRSSPGTSARRCG</sequence>
<evidence type="ECO:0000313" key="3">
    <source>
        <dbReference type="EMBL" id="KAJ8371789.1"/>
    </source>
</evidence>
<dbReference type="InterPro" id="IPR036445">
    <property type="entry name" value="GPCR_2_extracell_dom_sf"/>
</dbReference>
<comment type="caution">
    <text evidence="3">The sequence shown here is derived from an EMBL/GenBank/DDBJ whole genome shotgun (WGS) entry which is preliminary data.</text>
</comment>
<feature type="compositionally biased region" description="Low complexity" evidence="1">
    <location>
        <begin position="24"/>
        <end position="47"/>
    </location>
</feature>
<dbReference type="Gene3D" id="4.10.1240.10">
    <property type="entry name" value="GPCR, family 2, extracellular hormone receptor domain"/>
    <property type="match status" value="1"/>
</dbReference>
<proteinExistence type="predicted"/>
<protein>
    <recommendedName>
        <fullName evidence="2">G-protein coupled receptors family 2 profile 1 domain-containing protein</fullName>
    </recommendedName>
</protein>
<dbReference type="GO" id="GO:0004930">
    <property type="term" value="F:G protein-coupled receptor activity"/>
    <property type="evidence" value="ECO:0007669"/>
    <property type="project" value="InterPro"/>
</dbReference>
<dbReference type="GO" id="GO:0016020">
    <property type="term" value="C:membrane"/>
    <property type="evidence" value="ECO:0007669"/>
    <property type="project" value="InterPro"/>
</dbReference>
<dbReference type="AlphaFoldDB" id="A0AAD7R8C6"/>
<dbReference type="PROSITE" id="PS50227">
    <property type="entry name" value="G_PROTEIN_RECEP_F2_3"/>
    <property type="match status" value="1"/>
</dbReference>
<dbReference type="Gene3D" id="1.25.40.610">
    <property type="match status" value="1"/>
</dbReference>
<accession>A0AAD7R8C6</accession>
<feature type="region of interest" description="Disordered" evidence="1">
    <location>
        <begin position="145"/>
        <end position="168"/>
    </location>
</feature>
<name>A0AAD7R8C6_9TELE</name>
<dbReference type="SMART" id="SM00008">
    <property type="entry name" value="HormR"/>
    <property type="match status" value="1"/>
</dbReference>
<evidence type="ECO:0000313" key="4">
    <source>
        <dbReference type="Proteomes" id="UP001221898"/>
    </source>
</evidence>
<reference evidence="3" key="1">
    <citation type="journal article" date="2023" name="Science">
        <title>Genome structures resolve the early diversification of teleost fishes.</title>
        <authorList>
            <person name="Parey E."/>
            <person name="Louis A."/>
            <person name="Montfort J."/>
            <person name="Bouchez O."/>
            <person name="Roques C."/>
            <person name="Iampietro C."/>
            <person name="Lluch J."/>
            <person name="Castinel A."/>
            <person name="Donnadieu C."/>
            <person name="Desvignes T."/>
            <person name="Floi Bucao C."/>
            <person name="Jouanno E."/>
            <person name="Wen M."/>
            <person name="Mejri S."/>
            <person name="Dirks R."/>
            <person name="Jansen H."/>
            <person name="Henkel C."/>
            <person name="Chen W.J."/>
            <person name="Zahm M."/>
            <person name="Cabau C."/>
            <person name="Klopp C."/>
            <person name="Thompson A.W."/>
            <person name="Robinson-Rechavi M."/>
            <person name="Braasch I."/>
            <person name="Lecointre G."/>
            <person name="Bobe J."/>
            <person name="Postlethwait J.H."/>
            <person name="Berthelot C."/>
            <person name="Roest Crollius H."/>
            <person name="Guiguen Y."/>
        </authorList>
    </citation>
    <scope>NUCLEOTIDE SEQUENCE</scope>
    <source>
        <strain evidence="3">NC1722</strain>
    </source>
</reference>
<dbReference type="Pfam" id="PF02793">
    <property type="entry name" value="HRM"/>
    <property type="match status" value="1"/>
</dbReference>
<feature type="region of interest" description="Disordered" evidence="1">
    <location>
        <begin position="1"/>
        <end position="73"/>
    </location>
</feature>
<evidence type="ECO:0000256" key="1">
    <source>
        <dbReference type="SAM" id="MobiDB-lite"/>
    </source>
</evidence>
<dbReference type="Proteomes" id="UP001221898">
    <property type="component" value="Unassembled WGS sequence"/>
</dbReference>
<feature type="compositionally biased region" description="Pro residues" evidence="1">
    <location>
        <begin position="48"/>
        <end position="68"/>
    </location>
</feature>
<keyword evidence="4" id="KW-1185">Reference proteome</keyword>
<feature type="domain" description="G-protein coupled receptors family 2 profile 1" evidence="2">
    <location>
        <begin position="73"/>
        <end position="129"/>
    </location>
</feature>
<gene>
    <name evidence="3" type="ORF">AAFF_G00302130</name>
</gene>
<dbReference type="InterPro" id="IPR001879">
    <property type="entry name" value="GPCR_2_extracellular_dom"/>
</dbReference>
<dbReference type="FunFam" id="4.10.1240.10:FF:000001">
    <property type="entry name" value="Adhesion G protein-coupled receptor L2"/>
    <property type="match status" value="1"/>
</dbReference>
<organism evidence="3 4">
    <name type="scientific">Aldrovandia affinis</name>
    <dbReference type="NCBI Taxonomy" id="143900"/>
    <lineage>
        <taxon>Eukaryota</taxon>
        <taxon>Metazoa</taxon>
        <taxon>Chordata</taxon>
        <taxon>Craniata</taxon>
        <taxon>Vertebrata</taxon>
        <taxon>Euteleostomi</taxon>
        <taxon>Actinopterygii</taxon>
        <taxon>Neopterygii</taxon>
        <taxon>Teleostei</taxon>
        <taxon>Notacanthiformes</taxon>
        <taxon>Halosauridae</taxon>
        <taxon>Aldrovandia</taxon>
    </lineage>
</organism>
<evidence type="ECO:0000259" key="2">
    <source>
        <dbReference type="PROSITE" id="PS50227"/>
    </source>
</evidence>
<dbReference type="EMBL" id="JAINUG010000430">
    <property type="protein sequence ID" value="KAJ8371789.1"/>
    <property type="molecule type" value="Genomic_DNA"/>
</dbReference>